<dbReference type="PANTHER" id="PTHR11735:SF11">
    <property type="entry name" value="TRNA THREONYLCARBAMOYLADENOSINE BIOSYNTHESIS PROTEIN TSAB"/>
    <property type="match status" value="1"/>
</dbReference>
<gene>
    <name evidence="2" type="primary">tsaB</name>
    <name evidence="2" type="ORF">G7081_04580</name>
</gene>
<keyword evidence="2" id="KW-0808">Transferase</keyword>
<dbReference type="CDD" id="cd24032">
    <property type="entry name" value="ASKHA_NBD_TsaB"/>
    <property type="match status" value="1"/>
</dbReference>
<dbReference type="InterPro" id="IPR022496">
    <property type="entry name" value="T6A_TsaB"/>
</dbReference>
<dbReference type="PANTHER" id="PTHR11735">
    <property type="entry name" value="TRNA N6-ADENOSINE THREONYLCARBAMOYLTRANSFERASE"/>
    <property type="match status" value="1"/>
</dbReference>
<keyword evidence="3" id="KW-1185">Reference proteome</keyword>
<feature type="domain" description="Gcp-like" evidence="1">
    <location>
        <begin position="32"/>
        <end position="226"/>
    </location>
</feature>
<dbReference type="InterPro" id="IPR043129">
    <property type="entry name" value="ATPase_NBD"/>
</dbReference>
<dbReference type="SUPFAM" id="SSF53067">
    <property type="entry name" value="Actin-like ATPase domain"/>
    <property type="match status" value="2"/>
</dbReference>
<evidence type="ECO:0000313" key="2">
    <source>
        <dbReference type="EMBL" id="QIL46392.1"/>
    </source>
</evidence>
<dbReference type="GO" id="GO:0005829">
    <property type="term" value="C:cytosol"/>
    <property type="evidence" value="ECO:0007669"/>
    <property type="project" value="TreeGrafter"/>
</dbReference>
<dbReference type="NCBIfam" id="TIGR03725">
    <property type="entry name" value="T6A_YeaZ"/>
    <property type="match status" value="1"/>
</dbReference>
<dbReference type="GO" id="GO:0002949">
    <property type="term" value="P:tRNA threonylcarbamoyladenosine modification"/>
    <property type="evidence" value="ECO:0007669"/>
    <property type="project" value="InterPro"/>
</dbReference>
<dbReference type="EMBL" id="CP049886">
    <property type="protein sequence ID" value="QIL46392.1"/>
    <property type="molecule type" value="Genomic_DNA"/>
</dbReference>
<reference evidence="2 3" key="1">
    <citation type="submission" date="2020-03" db="EMBL/GenBank/DDBJ databases">
        <title>Vagococcus sp. nov., isolated from beetles.</title>
        <authorList>
            <person name="Hyun D.-W."/>
            <person name="Bae J.-W."/>
        </authorList>
    </citation>
    <scope>NUCLEOTIDE SEQUENCE [LARGE SCALE GENOMIC DNA]</scope>
    <source>
        <strain evidence="2 3">HDW17A</strain>
    </source>
</reference>
<name>A0A6G8AN74_9ENTE</name>
<evidence type="ECO:0000313" key="3">
    <source>
        <dbReference type="Proteomes" id="UP000500890"/>
    </source>
</evidence>
<dbReference type="AlphaFoldDB" id="A0A6G8AN74"/>
<evidence type="ECO:0000259" key="1">
    <source>
        <dbReference type="Pfam" id="PF00814"/>
    </source>
</evidence>
<organism evidence="2 3">
    <name type="scientific">Vagococcus coleopterorum</name>
    <dbReference type="NCBI Taxonomy" id="2714946"/>
    <lineage>
        <taxon>Bacteria</taxon>
        <taxon>Bacillati</taxon>
        <taxon>Bacillota</taxon>
        <taxon>Bacilli</taxon>
        <taxon>Lactobacillales</taxon>
        <taxon>Enterococcaceae</taxon>
        <taxon>Vagococcus</taxon>
    </lineage>
</organism>
<sequence length="247" mass="26952">MKILGIDTSNQGLGVALVEDGVVIGNHLGEKSKNHSVSLMPAINQEMKKAGWKPTDLNRIVVASGPGSYTGLRIGVTTAKTLAWTLGIELVSVSSLAAIAANSRDYGGLIIPLFDARRQNIYTGAYQWQSGELVSVIADKHTSLMDWLAELQATGTKELRFVGEDVINFSEAIKTIIPTAECCEEQVLNQVDASSLALLGEDAEPIKDIHGFTPNYLKRVEAEENWLKENQDTVQTYVEKVSYDNDK</sequence>
<accession>A0A6G8AN74</accession>
<dbReference type="KEGG" id="vah:G7081_04580"/>
<dbReference type="InterPro" id="IPR000905">
    <property type="entry name" value="Gcp-like_dom"/>
</dbReference>
<dbReference type="Proteomes" id="UP000500890">
    <property type="component" value="Chromosome"/>
</dbReference>
<proteinExistence type="predicted"/>
<dbReference type="RefSeq" id="WP_166007781.1">
    <property type="nucleotide sequence ID" value="NZ_CP049886.1"/>
</dbReference>
<dbReference type="Pfam" id="PF00814">
    <property type="entry name" value="TsaD"/>
    <property type="match status" value="1"/>
</dbReference>
<dbReference type="GO" id="GO:0016740">
    <property type="term" value="F:transferase activity"/>
    <property type="evidence" value="ECO:0007669"/>
    <property type="project" value="UniProtKB-KW"/>
</dbReference>
<protein>
    <submittedName>
        <fullName evidence="2">tRNA (Adenosine(37)-N6)-threonylcarbamoyltransferase complex dimerization subunit type 1 TsaB</fullName>
    </submittedName>
</protein>
<dbReference type="Gene3D" id="3.30.420.40">
    <property type="match status" value="2"/>
</dbReference>